<evidence type="ECO:0000256" key="12">
    <source>
        <dbReference type="PROSITE-ProRule" id="PRU01263"/>
    </source>
</evidence>
<protein>
    <submittedName>
        <fullName evidence="16">Jg21214 protein</fullName>
    </submittedName>
</protein>
<comment type="subcellular location">
    <subcellularLocation>
        <location evidence="1">Nucleus</location>
    </subcellularLocation>
</comment>
<keyword evidence="7" id="KW-0805">Transcription regulation</keyword>
<evidence type="ECO:0000256" key="5">
    <source>
        <dbReference type="ARBA" id="ARBA00022771"/>
    </source>
</evidence>
<gene>
    <name evidence="16" type="primary">jg21214</name>
    <name evidence="16" type="ORF">PAEG_LOCUS12248</name>
</gene>
<keyword evidence="17" id="KW-1185">Reference proteome</keyword>
<dbReference type="SMART" id="SM00355">
    <property type="entry name" value="ZnF_C2H2"/>
    <property type="match status" value="5"/>
</dbReference>
<comment type="caution">
    <text evidence="12">Lacks conserved residue(s) required for the propagation of feature annotation.</text>
</comment>
<reference evidence="16" key="1">
    <citation type="submission" date="2022-03" db="EMBL/GenBank/DDBJ databases">
        <authorList>
            <person name="Lindestad O."/>
        </authorList>
    </citation>
    <scope>NUCLEOTIDE SEQUENCE</scope>
</reference>
<dbReference type="GO" id="GO:0000981">
    <property type="term" value="F:DNA-binding transcription factor activity, RNA polymerase II-specific"/>
    <property type="evidence" value="ECO:0007669"/>
    <property type="project" value="TreeGrafter"/>
</dbReference>
<dbReference type="Pfam" id="PF00096">
    <property type="entry name" value="zf-C2H2"/>
    <property type="match status" value="3"/>
</dbReference>
<dbReference type="AlphaFoldDB" id="A0A8S4RC82"/>
<keyword evidence="10" id="KW-0539">Nucleus</keyword>
<feature type="domain" description="C2H2-type" evidence="14">
    <location>
        <begin position="303"/>
        <end position="330"/>
    </location>
</feature>
<keyword evidence="3" id="KW-0479">Metal-binding</keyword>
<dbReference type="InterPro" id="IPR013087">
    <property type="entry name" value="Znf_C2H2_type"/>
</dbReference>
<feature type="compositionally biased region" description="Basic residues" evidence="13">
    <location>
        <begin position="132"/>
        <end position="141"/>
    </location>
</feature>
<evidence type="ECO:0000256" key="11">
    <source>
        <dbReference type="PROSITE-ProRule" id="PRU00042"/>
    </source>
</evidence>
<evidence type="ECO:0000256" key="8">
    <source>
        <dbReference type="ARBA" id="ARBA00023125"/>
    </source>
</evidence>
<evidence type="ECO:0000256" key="9">
    <source>
        <dbReference type="ARBA" id="ARBA00023163"/>
    </source>
</evidence>
<evidence type="ECO:0000256" key="6">
    <source>
        <dbReference type="ARBA" id="ARBA00022833"/>
    </source>
</evidence>
<organism evidence="16 17">
    <name type="scientific">Pararge aegeria aegeria</name>
    <dbReference type="NCBI Taxonomy" id="348720"/>
    <lineage>
        <taxon>Eukaryota</taxon>
        <taxon>Metazoa</taxon>
        <taxon>Ecdysozoa</taxon>
        <taxon>Arthropoda</taxon>
        <taxon>Hexapoda</taxon>
        <taxon>Insecta</taxon>
        <taxon>Pterygota</taxon>
        <taxon>Neoptera</taxon>
        <taxon>Endopterygota</taxon>
        <taxon>Lepidoptera</taxon>
        <taxon>Glossata</taxon>
        <taxon>Ditrysia</taxon>
        <taxon>Papilionoidea</taxon>
        <taxon>Nymphalidae</taxon>
        <taxon>Satyrinae</taxon>
        <taxon>Satyrini</taxon>
        <taxon>Parargina</taxon>
        <taxon>Pararge</taxon>
    </lineage>
</organism>
<evidence type="ECO:0000256" key="13">
    <source>
        <dbReference type="SAM" id="MobiDB-lite"/>
    </source>
</evidence>
<dbReference type="GO" id="GO:0000977">
    <property type="term" value="F:RNA polymerase II transcription regulatory region sequence-specific DNA binding"/>
    <property type="evidence" value="ECO:0007669"/>
    <property type="project" value="TreeGrafter"/>
</dbReference>
<dbReference type="PANTHER" id="PTHR24379">
    <property type="entry name" value="KRAB AND ZINC FINGER DOMAIN-CONTAINING"/>
    <property type="match status" value="1"/>
</dbReference>
<evidence type="ECO:0000259" key="15">
    <source>
        <dbReference type="PROSITE" id="PS51915"/>
    </source>
</evidence>
<dbReference type="PROSITE" id="PS00028">
    <property type="entry name" value="ZINC_FINGER_C2H2_1"/>
    <property type="match status" value="4"/>
</dbReference>
<feature type="domain" description="C2H2-type" evidence="14">
    <location>
        <begin position="275"/>
        <end position="302"/>
    </location>
</feature>
<keyword evidence="5 11" id="KW-0863">Zinc-finger</keyword>
<dbReference type="PROSITE" id="PS51915">
    <property type="entry name" value="ZAD"/>
    <property type="match status" value="1"/>
</dbReference>
<evidence type="ECO:0000256" key="10">
    <source>
        <dbReference type="ARBA" id="ARBA00023242"/>
    </source>
</evidence>
<evidence type="ECO:0000256" key="2">
    <source>
        <dbReference type="ARBA" id="ARBA00006991"/>
    </source>
</evidence>
<keyword evidence="4" id="KW-0677">Repeat</keyword>
<name>A0A8S4RC82_9NEOP</name>
<dbReference type="PANTHER" id="PTHR24379:SF127">
    <property type="entry name" value="BLOODY FINGERS-RELATED"/>
    <property type="match status" value="1"/>
</dbReference>
<evidence type="ECO:0000256" key="4">
    <source>
        <dbReference type="ARBA" id="ARBA00022737"/>
    </source>
</evidence>
<evidence type="ECO:0000313" key="16">
    <source>
        <dbReference type="EMBL" id="CAH2234412.1"/>
    </source>
</evidence>
<sequence>MYFNLLTGLNLQLSTDESQMLCNHCLKTLQQFMDFREKCIAANAVFSNIKQEFLDETEVKQELKTDDDEFNVTFEADDEYKYDNNFTDELVLKSDEDVTKHDSQKFIGKQECDTTEENLPSDTNSKKDIKQPTRKRKRKCAKSAKENLPCVATPKDSEKTNIVIYEKSSGKNLPCRTKSGIKSHILTHIDTKPHACDLCDFSTKMKHQLVSHKIYKHNPEKAYCLRCKRVFVSQAERDKHACKQGDYICPVCGKIFRNKTMVNRHARTHDKNHWYTCDRCPAKFKGRTSLVVHLNKHDGIRKHACEFCPAKFYFPSVLIKHRRTHTGIKPYVCKICQKGFTGNHNLKMHMRVHGKFLINKRETKDEQALLQQQADSFKSSNRFQ</sequence>
<keyword evidence="8" id="KW-0238">DNA-binding</keyword>
<dbReference type="InterPro" id="IPR036236">
    <property type="entry name" value="Znf_C2H2_sf"/>
</dbReference>
<evidence type="ECO:0000259" key="14">
    <source>
        <dbReference type="PROSITE" id="PS50157"/>
    </source>
</evidence>
<evidence type="ECO:0000256" key="1">
    <source>
        <dbReference type="ARBA" id="ARBA00004123"/>
    </source>
</evidence>
<feature type="domain" description="C2H2-type" evidence="14">
    <location>
        <begin position="331"/>
        <end position="353"/>
    </location>
</feature>
<keyword evidence="9" id="KW-0804">Transcription</keyword>
<comment type="caution">
    <text evidence="16">The sequence shown here is derived from an EMBL/GenBank/DDBJ whole genome shotgun (WGS) entry which is preliminary data.</text>
</comment>
<feature type="region of interest" description="Disordered" evidence="13">
    <location>
        <begin position="111"/>
        <end position="141"/>
    </location>
</feature>
<dbReference type="GO" id="GO:0005634">
    <property type="term" value="C:nucleus"/>
    <property type="evidence" value="ECO:0007669"/>
    <property type="project" value="UniProtKB-SubCell"/>
</dbReference>
<dbReference type="Gene3D" id="3.30.160.60">
    <property type="entry name" value="Classic Zinc Finger"/>
    <property type="match status" value="4"/>
</dbReference>
<evidence type="ECO:0000256" key="3">
    <source>
        <dbReference type="ARBA" id="ARBA00022723"/>
    </source>
</evidence>
<evidence type="ECO:0000256" key="7">
    <source>
        <dbReference type="ARBA" id="ARBA00023015"/>
    </source>
</evidence>
<dbReference type="Proteomes" id="UP000838756">
    <property type="component" value="Unassembled WGS sequence"/>
</dbReference>
<dbReference type="PROSITE" id="PS50157">
    <property type="entry name" value="ZINC_FINGER_C2H2_2"/>
    <property type="match status" value="4"/>
</dbReference>
<dbReference type="OrthoDB" id="8922241at2759"/>
<feature type="domain" description="C2H2-type" evidence="14">
    <location>
        <begin position="247"/>
        <end position="269"/>
    </location>
</feature>
<feature type="domain" description="ZAD" evidence="15">
    <location>
        <begin position="1"/>
        <end position="49"/>
    </location>
</feature>
<dbReference type="GO" id="GO:0008270">
    <property type="term" value="F:zinc ion binding"/>
    <property type="evidence" value="ECO:0007669"/>
    <property type="project" value="UniProtKB-KW"/>
</dbReference>
<dbReference type="FunFam" id="3.30.160.60:FF:001506">
    <property type="entry name" value="Zinc finger protein"/>
    <property type="match status" value="1"/>
</dbReference>
<keyword evidence="6" id="KW-0862">Zinc</keyword>
<proteinExistence type="inferred from homology"/>
<dbReference type="EMBL" id="CAKXAJ010025059">
    <property type="protein sequence ID" value="CAH2234412.1"/>
    <property type="molecule type" value="Genomic_DNA"/>
</dbReference>
<dbReference type="InterPro" id="IPR012934">
    <property type="entry name" value="Znf_AD"/>
</dbReference>
<evidence type="ECO:0000313" key="17">
    <source>
        <dbReference type="Proteomes" id="UP000838756"/>
    </source>
</evidence>
<comment type="similarity">
    <text evidence="2">Belongs to the krueppel C2H2-type zinc-finger protein family.</text>
</comment>
<accession>A0A8S4RC82</accession>
<dbReference type="SUPFAM" id="SSF57667">
    <property type="entry name" value="beta-beta-alpha zinc fingers"/>
    <property type="match status" value="3"/>
</dbReference>